<reference evidence="1" key="1">
    <citation type="submission" date="2022-03" db="EMBL/GenBank/DDBJ databases">
        <authorList>
            <person name="Sayadi A."/>
        </authorList>
    </citation>
    <scope>NUCLEOTIDE SEQUENCE</scope>
</reference>
<gene>
    <name evidence="1" type="ORF">ACAOBT_LOCUS13073</name>
</gene>
<dbReference type="EMBL" id="CAKOFQ010006870">
    <property type="protein sequence ID" value="CAH1978105.1"/>
    <property type="molecule type" value="Genomic_DNA"/>
</dbReference>
<comment type="caution">
    <text evidence="1">The sequence shown here is derived from an EMBL/GenBank/DDBJ whole genome shotgun (WGS) entry which is preliminary data.</text>
</comment>
<evidence type="ECO:0000313" key="2">
    <source>
        <dbReference type="Proteomes" id="UP001152888"/>
    </source>
</evidence>
<accession>A0A9P0KLS7</accession>
<keyword evidence="2" id="KW-1185">Reference proteome</keyword>
<dbReference type="OrthoDB" id="10050565at2759"/>
<dbReference type="AlphaFoldDB" id="A0A9P0KLS7"/>
<dbReference type="Proteomes" id="UP001152888">
    <property type="component" value="Unassembled WGS sequence"/>
</dbReference>
<proteinExistence type="predicted"/>
<sequence>MGLKCTLGLLPTLPRETGYMCAN</sequence>
<organism evidence="1 2">
    <name type="scientific">Acanthoscelides obtectus</name>
    <name type="common">Bean weevil</name>
    <name type="synonym">Bruchus obtectus</name>
    <dbReference type="NCBI Taxonomy" id="200917"/>
    <lineage>
        <taxon>Eukaryota</taxon>
        <taxon>Metazoa</taxon>
        <taxon>Ecdysozoa</taxon>
        <taxon>Arthropoda</taxon>
        <taxon>Hexapoda</taxon>
        <taxon>Insecta</taxon>
        <taxon>Pterygota</taxon>
        <taxon>Neoptera</taxon>
        <taxon>Endopterygota</taxon>
        <taxon>Coleoptera</taxon>
        <taxon>Polyphaga</taxon>
        <taxon>Cucujiformia</taxon>
        <taxon>Chrysomeloidea</taxon>
        <taxon>Chrysomelidae</taxon>
        <taxon>Bruchinae</taxon>
        <taxon>Bruchini</taxon>
        <taxon>Acanthoscelides</taxon>
    </lineage>
</organism>
<evidence type="ECO:0000313" key="1">
    <source>
        <dbReference type="EMBL" id="CAH1978105.1"/>
    </source>
</evidence>
<protein>
    <submittedName>
        <fullName evidence="1">Uncharacterized protein</fullName>
    </submittedName>
</protein>
<name>A0A9P0KLS7_ACAOB</name>